<dbReference type="InterPro" id="IPR055389">
    <property type="entry name" value="AraA_N"/>
</dbReference>
<dbReference type="Gene3D" id="3.40.50.10940">
    <property type="match status" value="1"/>
</dbReference>
<dbReference type="NCBIfam" id="NF002795">
    <property type="entry name" value="PRK02929.1"/>
    <property type="match status" value="1"/>
</dbReference>
<dbReference type="eggNOG" id="COG2160">
    <property type="taxonomic scope" value="Bacteria"/>
</dbReference>
<name>A0A098R025_9SPIO</name>
<dbReference type="PIRSF" id="PIRSF001478">
    <property type="entry name" value="L-ara_isomerase"/>
    <property type="match status" value="1"/>
</dbReference>
<dbReference type="Proteomes" id="UP000029692">
    <property type="component" value="Unassembled WGS sequence"/>
</dbReference>
<dbReference type="Pfam" id="PF11762">
    <property type="entry name" value="Arabinose_Iso_C"/>
    <property type="match status" value="1"/>
</dbReference>
<feature type="domain" description="L-arabinose isomerase N-terminal" evidence="7">
    <location>
        <begin position="8"/>
        <end position="173"/>
    </location>
</feature>
<keyword evidence="2 6" id="KW-0054">Arabinose catabolism</keyword>
<dbReference type="GO" id="GO:0005829">
    <property type="term" value="C:cytosol"/>
    <property type="evidence" value="ECO:0007669"/>
    <property type="project" value="TreeGrafter"/>
</dbReference>
<feature type="domain" description="L-arabinose isomerase C-terminal" evidence="8">
    <location>
        <begin position="323"/>
        <end position="468"/>
    </location>
</feature>
<dbReference type="InterPro" id="IPR038583">
    <property type="entry name" value="AraA_N_sf"/>
</dbReference>
<dbReference type="SUPFAM" id="SSF53743">
    <property type="entry name" value="FucI/AraA N-terminal and middle domains"/>
    <property type="match status" value="1"/>
</dbReference>
<gene>
    <name evidence="6" type="primary">araA</name>
    <name evidence="10" type="ORF">DC28_08250</name>
</gene>
<feature type="binding site" evidence="6">
    <location>
        <position position="345"/>
    </location>
    <ligand>
        <name>Mn(2+)</name>
        <dbReference type="ChEBI" id="CHEBI:29035"/>
    </ligand>
</feature>
<dbReference type="PANTHER" id="PTHR38464">
    <property type="entry name" value="L-ARABINOSE ISOMERASE"/>
    <property type="match status" value="1"/>
</dbReference>
<organism evidence="10 11">
    <name type="scientific">Spirochaeta lutea</name>
    <dbReference type="NCBI Taxonomy" id="1480694"/>
    <lineage>
        <taxon>Bacteria</taxon>
        <taxon>Pseudomonadati</taxon>
        <taxon>Spirochaetota</taxon>
        <taxon>Spirochaetia</taxon>
        <taxon>Spirochaetales</taxon>
        <taxon>Spirochaetaceae</taxon>
        <taxon>Spirochaeta</taxon>
    </lineage>
</organism>
<comment type="function">
    <text evidence="6">Catalyzes the conversion of L-arabinose to L-ribulose.</text>
</comment>
<keyword evidence="5 6" id="KW-0119">Carbohydrate metabolism</keyword>
<dbReference type="AlphaFoldDB" id="A0A098R025"/>
<dbReference type="Pfam" id="PF24856">
    <property type="entry name" value="AraA_central"/>
    <property type="match status" value="1"/>
</dbReference>
<evidence type="ECO:0000259" key="7">
    <source>
        <dbReference type="Pfam" id="PF02610"/>
    </source>
</evidence>
<comment type="catalytic activity">
    <reaction evidence="6">
        <text>beta-L-arabinopyranose = L-ribulose</text>
        <dbReference type="Rhea" id="RHEA:14821"/>
        <dbReference type="ChEBI" id="CHEBI:16880"/>
        <dbReference type="ChEBI" id="CHEBI:40886"/>
        <dbReference type="EC" id="5.3.1.4"/>
    </reaction>
</comment>
<dbReference type="PANTHER" id="PTHR38464:SF1">
    <property type="entry name" value="L-ARABINOSE ISOMERASE"/>
    <property type="match status" value="1"/>
</dbReference>
<protein>
    <recommendedName>
        <fullName evidence="6">L-arabinose isomerase</fullName>
        <ecNumber evidence="6">5.3.1.4</ecNumber>
    </recommendedName>
</protein>
<keyword evidence="4 6" id="KW-0413">Isomerase</keyword>
<evidence type="ECO:0000256" key="6">
    <source>
        <dbReference type="HAMAP-Rule" id="MF_00519"/>
    </source>
</evidence>
<dbReference type="UniPathway" id="UPA00145">
    <property type="reaction ID" value="UER00565"/>
</dbReference>
<dbReference type="Pfam" id="PF02610">
    <property type="entry name" value="AraA_N"/>
    <property type="match status" value="1"/>
</dbReference>
<dbReference type="GO" id="GO:0008733">
    <property type="term" value="F:L-arabinose isomerase activity"/>
    <property type="evidence" value="ECO:0007669"/>
    <property type="project" value="UniProtKB-UniRule"/>
</dbReference>
<dbReference type="STRING" id="1480694.DC28_08250"/>
<keyword evidence="11" id="KW-1185">Reference proteome</keyword>
<dbReference type="InterPro" id="IPR004216">
    <property type="entry name" value="Fuc/Ara_isomerase_C"/>
</dbReference>
<comment type="caution">
    <text evidence="10">The sequence shown here is derived from an EMBL/GenBank/DDBJ whole genome shotgun (WGS) entry which is preliminary data.</text>
</comment>
<dbReference type="InterPro" id="IPR003762">
    <property type="entry name" value="Lara_isomerase"/>
</dbReference>
<reference evidence="10 11" key="1">
    <citation type="submission" date="2014-05" db="EMBL/GenBank/DDBJ databases">
        <title>De novo Genome Sequence of Spirocheata sp.</title>
        <authorList>
            <person name="Shivani Y."/>
            <person name="Subhash Y."/>
            <person name="Tushar L."/>
            <person name="Sasikala C."/>
            <person name="Ramana C.V."/>
        </authorList>
    </citation>
    <scope>NUCLEOTIDE SEQUENCE [LARGE SCALE GENOMIC DNA]</scope>
    <source>
        <strain evidence="10 11">JC230</strain>
    </source>
</reference>
<evidence type="ECO:0000259" key="8">
    <source>
        <dbReference type="Pfam" id="PF11762"/>
    </source>
</evidence>
<accession>A0A098R025</accession>
<dbReference type="SUPFAM" id="SSF50443">
    <property type="entry name" value="FucI/AraA C-terminal domain-like"/>
    <property type="match status" value="1"/>
</dbReference>
<evidence type="ECO:0000259" key="9">
    <source>
        <dbReference type="Pfam" id="PF24856"/>
    </source>
</evidence>
<evidence type="ECO:0000256" key="3">
    <source>
        <dbReference type="ARBA" id="ARBA00023211"/>
    </source>
</evidence>
<comment type="cofactor">
    <cofactor evidence="6">
        <name>Mn(2+)</name>
        <dbReference type="ChEBI" id="CHEBI:29035"/>
    </cofactor>
    <text evidence="6">Binds 1 Mn(2+) ion per subunit.</text>
</comment>
<dbReference type="GO" id="GO:0019569">
    <property type="term" value="P:L-arabinose catabolic process to D-xylulose 5-phosphate"/>
    <property type="evidence" value="ECO:0007669"/>
    <property type="project" value="UniProtKB-UniRule"/>
</dbReference>
<dbReference type="GO" id="GO:0030145">
    <property type="term" value="F:manganese ion binding"/>
    <property type="evidence" value="ECO:0007669"/>
    <property type="project" value="UniProtKB-UniRule"/>
</dbReference>
<dbReference type="EC" id="5.3.1.4" evidence="6"/>
<evidence type="ECO:0000256" key="4">
    <source>
        <dbReference type="ARBA" id="ARBA00023235"/>
    </source>
</evidence>
<comment type="similarity">
    <text evidence="6">Belongs to the arabinose isomerase family.</text>
</comment>
<dbReference type="RefSeq" id="WP_037547543.1">
    <property type="nucleotide sequence ID" value="NZ_JNUP01000063.1"/>
</dbReference>
<dbReference type="InterPro" id="IPR055390">
    <property type="entry name" value="AraA_central"/>
</dbReference>
<dbReference type="EMBL" id="JNUP01000063">
    <property type="protein sequence ID" value="KGE72082.1"/>
    <property type="molecule type" value="Genomic_DNA"/>
</dbReference>
<evidence type="ECO:0000313" key="10">
    <source>
        <dbReference type="EMBL" id="KGE72082.1"/>
    </source>
</evidence>
<keyword evidence="1 6" id="KW-0479">Metal-binding</keyword>
<comment type="pathway">
    <text evidence="6">Carbohydrate degradation; L-arabinose degradation via L-ribulose; D-xylulose 5-phosphate from L-arabinose (bacterial route): step 1/3.</text>
</comment>
<evidence type="ECO:0000256" key="5">
    <source>
        <dbReference type="ARBA" id="ARBA00023277"/>
    </source>
</evidence>
<feature type="binding site" evidence="6">
    <location>
        <position position="301"/>
    </location>
    <ligand>
        <name>Mn(2+)</name>
        <dbReference type="ChEBI" id="CHEBI:29035"/>
    </ligand>
</feature>
<dbReference type="InterPro" id="IPR024664">
    <property type="entry name" value="Ara_Isoase_C"/>
</dbReference>
<keyword evidence="3 6" id="KW-0464">Manganese</keyword>
<feature type="binding site" evidence="6">
    <location>
        <position position="328"/>
    </location>
    <ligand>
        <name>Mn(2+)</name>
        <dbReference type="ChEBI" id="CHEBI:29035"/>
    </ligand>
</feature>
<dbReference type="HAMAP" id="MF_00519">
    <property type="entry name" value="Arabinose_Isome"/>
    <property type="match status" value="1"/>
</dbReference>
<sequence>MSVFSDKEIWFITGSQHLYGPETLQQVEKDSKVIAAALDDSPEIPGRLIFKEVVTTPDQILAACIQASATEACIGVITWMHTFSPAKMWIKGLLQLTKPILHLHTQMGRDIPWGQIDMDFMNLHQSAHGGREYGHIMSRLGKHREVVVGHWKDPEVVRKIGHWIRAARGIAETRSLRVARFGDNMREVSVTEGDKVGTQIDLGIEVSGYGVGDLVERVTAVTDAEVNRVVEKYRARYEDKSGHRVTQLRTAARIEAGLRAFLEEGRFGAFTTTFEDLHGLDQLPGMAVQQLMADGYGFGAEGDWKTAAMLRTVKRMGEGLAGGTSFMEDYTYHLDPAEPMVLGAHMLEVCPSIAAPGKKPSLEVHPLGIGGKDDPVRLVFDGAPGPAVNASLITLGGRLRLILNAVEAVNLPEAMPKLPVARVLWKPLPDLKTAAAAWILAGGAHHTVYTQAVPQSVLEMYGAMAGIETLVIDGETRLRDFKNELRWNDAAYARN</sequence>
<evidence type="ECO:0000256" key="2">
    <source>
        <dbReference type="ARBA" id="ARBA00022935"/>
    </source>
</evidence>
<evidence type="ECO:0000256" key="1">
    <source>
        <dbReference type="ARBA" id="ARBA00022723"/>
    </source>
</evidence>
<feature type="binding site" evidence="6">
    <location>
        <position position="446"/>
    </location>
    <ligand>
        <name>Mn(2+)</name>
        <dbReference type="ChEBI" id="CHEBI:29035"/>
    </ligand>
</feature>
<feature type="domain" description="L-arabinose isomerase central" evidence="9">
    <location>
        <begin position="177"/>
        <end position="319"/>
    </location>
</feature>
<evidence type="ECO:0000313" key="11">
    <source>
        <dbReference type="Proteomes" id="UP000029692"/>
    </source>
</evidence>
<proteinExistence type="inferred from homology"/>
<dbReference type="InterPro" id="IPR009015">
    <property type="entry name" value="Fucose_isomerase_N/cen_sf"/>
</dbReference>
<dbReference type="OrthoDB" id="9765600at2"/>